<proteinExistence type="predicted"/>
<dbReference type="InterPro" id="IPR027417">
    <property type="entry name" value="P-loop_NTPase"/>
</dbReference>
<keyword evidence="2" id="KW-0547">Nucleotide-binding</keyword>
<dbReference type="Gene3D" id="3.40.50.300">
    <property type="entry name" value="P-loop containing nucleotide triphosphate hydrolases"/>
    <property type="match status" value="1"/>
</dbReference>
<dbReference type="STRING" id="1813019.A2J15_02285"/>
<comment type="caution">
    <text evidence="2">The sequence shown here is derived from an EMBL/GenBank/DDBJ whole genome shotgun (WGS) entry which is preliminary data.</text>
</comment>
<dbReference type="PANTHER" id="PTHR43681:SF1">
    <property type="entry name" value="SARCALUMENIN"/>
    <property type="match status" value="1"/>
</dbReference>
<organism evidence="2 3">
    <name type="scientific">Campylobacter hepaticus</name>
    <dbReference type="NCBI Taxonomy" id="1813019"/>
    <lineage>
        <taxon>Bacteria</taxon>
        <taxon>Pseudomonadati</taxon>
        <taxon>Campylobacterota</taxon>
        <taxon>Epsilonproteobacteria</taxon>
        <taxon>Campylobacterales</taxon>
        <taxon>Campylobacteraceae</taxon>
        <taxon>Campylobacter</taxon>
    </lineage>
</organism>
<sequence>MKQLLEKIWKNELQFLDFNLKFENKDKWDIAYYAIILSINKDNYERYFRLKEFQKLCKTIALRVDIFNIQKTQICILNLFKEGFIPKSNLIKALKILEKISDNTFLLDFILKQQIPSIDQKVLFQNNFKELNAINLELQKLSFDKDITLRLQDTLKKFQNLEFNIAITGIMNAGKSSFLNALLKQDLLGVSNIPETANLTLLNYGESEEAKIYFWNKAEWSNILENCTFNIELKEIITKLCTQVNINDFIQDESLVQAIKLCELKNFSSAKNKISTLIKKIEIKSNLEFLKNNISIVDTPGLDDVVIQREIITKEYLKESDLLIHLMNVTQSLTQKDMDFLIDCLLNSRLSKFLIILTKADLLNKEDLEEVIIYVKESLKSKLTNLNTHLVEKIDFLCVSAKMASDFYKGLGTKENLDKSGMQEFEQYLFNELYSGQKSKTILQAYKKQLRLELKNILDKYEIQNQIIKESQQGLSEKNQQLLFEFQTQTMALKEAQNDILDSIVRLKNIDSGINNLILLLAKKIKERLIDEFKYLKNNAKKLNIKRLMSIIDITTKDGINDILREIKFENIKKIEEIKNGLILKYTFLKDDLKDDFENFKDEVSKNIENIFKDEQFTLLKLKIEKLSNLNLDLYDLETRLNALIFDTFKEFKIEEILNSLDINGTFFNFLNDKLKHYEYIQKSKFENIEQFLKVLENENIDIVNSFKQNLEKIQKLKQLELGLLNAY</sequence>
<keyword evidence="2" id="KW-0067">ATP-binding</keyword>
<evidence type="ECO:0000259" key="1">
    <source>
        <dbReference type="PROSITE" id="PS51718"/>
    </source>
</evidence>
<dbReference type="Proteomes" id="UP000286095">
    <property type="component" value="Unassembled WGS sequence"/>
</dbReference>
<accession>A0A424Z3C5</accession>
<dbReference type="CDD" id="cd09912">
    <property type="entry name" value="DLP_2"/>
    <property type="match status" value="1"/>
</dbReference>
<dbReference type="SUPFAM" id="SSF52540">
    <property type="entry name" value="P-loop containing nucleoside triphosphate hydrolases"/>
    <property type="match status" value="1"/>
</dbReference>
<evidence type="ECO:0000313" key="2">
    <source>
        <dbReference type="EMBL" id="RQD88629.1"/>
    </source>
</evidence>
<dbReference type="InterPro" id="IPR045063">
    <property type="entry name" value="Dynamin_N"/>
</dbReference>
<gene>
    <name evidence="2" type="ORF">DZD40_00050</name>
</gene>
<reference evidence="2 3" key="1">
    <citation type="submission" date="2018-08" db="EMBL/GenBank/DDBJ databases">
        <title>Survival mechanisms of Campylobacter hepaticus identified by genomic analysis and comparative transcriptomic analysis of in vivo and in vitro derived bacteria.</title>
        <authorList>
            <person name="Van T.T.H."/>
            <person name="Moore R.J."/>
        </authorList>
    </citation>
    <scope>NUCLEOTIDE SEQUENCE [LARGE SCALE GENOMIC DNA]</scope>
    <source>
        <strain evidence="2 3">54L</strain>
    </source>
</reference>
<dbReference type="InterPro" id="IPR051943">
    <property type="entry name" value="TRAFAC_Dynamin-like_GTPase"/>
</dbReference>
<dbReference type="Pfam" id="PF00350">
    <property type="entry name" value="Dynamin_N"/>
    <property type="match status" value="1"/>
</dbReference>
<dbReference type="PROSITE" id="PS51718">
    <property type="entry name" value="G_DYNAMIN_2"/>
    <property type="match status" value="1"/>
</dbReference>
<dbReference type="PANTHER" id="PTHR43681">
    <property type="entry name" value="TRANSMEMBRANE GTPASE FZO"/>
    <property type="match status" value="1"/>
</dbReference>
<feature type="domain" description="Dynamin-type G" evidence="1">
    <location>
        <begin position="159"/>
        <end position="459"/>
    </location>
</feature>
<protein>
    <submittedName>
        <fullName evidence="2">ATP-binding protein</fullName>
    </submittedName>
</protein>
<dbReference type="InterPro" id="IPR030381">
    <property type="entry name" value="G_DYNAMIN_dom"/>
</dbReference>
<dbReference type="AlphaFoldDB" id="A0A424Z3C5"/>
<evidence type="ECO:0000313" key="3">
    <source>
        <dbReference type="Proteomes" id="UP000286095"/>
    </source>
</evidence>
<name>A0A424Z3C5_9BACT</name>
<dbReference type="RefSeq" id="WP_124134104.1">
    <property type="nucleotide sequence ID" value="NZ_QURW01000001.1"/>
</dbReference>
<dbReference type="GO" id="GO:0005524">
    <property type="term" value="F:ATP binding"/>
    <property type="evidence" value="ECO:0007669"/>
    <property type="project" value="UniProtKB-KW"/>
</dbReference>
<dbReference type="GO" id="GO:0005525">
    <property type="term" value="F:GTP binding"/>
    <property type="evidence" value="ECO:0007669"/>
    <property type="project" value="InterPro"/>
</dbReference>
<dbReference type="EMBL" id="QURW01000001">
    <property type="protein sequence ID" value="RQD88629.1"/>
    <property type="molecule type" value="Genomic_DNA"/>
</dbReference>